<sequence>MRLKVLNIDDVAAAQLCTGCGVCSYISPDEIEMVDVLGHGRRPRVAANPPRDARSDEAMQACPGVALEHTFDAADPELDASLTAEWGPVLEVWEGYAGDQAIRHAGSSGGAATALALFGIEQGEMKGVLHTAARDDVPYLNKTVFSTHRDQLLAATGSRYAPASPCDGLSHIEQADGPCVFIGKPCDVAATQQTARLRPALAERLGLTIGFFCAGTPSTQGTLEMLKSMGVDHPEQLVSLRYRGNGWPGRATAEFRTPNGERETRQLTYGQSWGGILQKHRQWRCYICPDHTGEFADIAVGDPWYRGVPDDEPGRSLIVVRTRRGRAYLQAAAKAGYITLERQDAQLLPASQPNLLQTRGNVWGRVQTLRWLGVPAPRFVRLPMFGAWWSALTWKQKAQSFLGTMKRIVRRGLRRRTAMMPFTPTVAGAGQHAAAEQADASLLPMGSADAVERKGNA</sequence>
<feature type="domain" description="Coenzyme F420 hydrogenase/dehydrogenase beta subunit C-terminal" evidence="2">
    <location>
        <begin position="180"/>
        <end position="344"/>
    </location>
</feature>
<evidence type="ECO:0000259" key="2">
    <source>
        <dbReference type="Pfam" id="PF04432"/>
    </source>
</evidence>
<organism evidence="3 4">
    <name type="scientific">Natronomicrosphaera hydrolytica</name>
    <dbReference type="NCBI Taxonomy" id="3242702"/>
    <lineage>
        <taxon>Bacteria</taxon>
        <taxon>Pseudomonadati</taxon>
        <taxon>Planctomycetota</taxon>
        <taxon>Phycisphaerae</taxon>
        <taxon>Phycisphaerales</taxon>
        <taxon>Phycisphaeraceae</taxon>
        <taxon>Natronomicrosphaera</taxon>
    </lineage>
</organism>
<dbReference type="Pfam" id="PF04432">
    <property type="entry name" value="FrhB_FdhB_C"/>
    <property type="match status" value="1"/>
</dbReference>
<dbReference type="InterPro" id="IPR045220">
    <property type="entry name" value="FRHB/FDHB/HCAR-like"/>
</dbReference>
<reference evidence="3 4" key="1">
    <citation type="submission" date="2024-08" db="EMBL/GenBank/DDBJ databases">
        <title>Whole-genome sequencing of halo(alkali)philic microorganisms from hypersaline lakes.</title>
        <authorList>
            <person name="Sorokin D.Y."/>
            <person name="Merkel A.Y."/>
            <person name="Messina E."/>
            <person name="Yakimov M."/>
        </authorList>
    </citation>
    <scope>NUCLEOTIDE SEQUENCE [LARGE SCALE GENOMIC DNA]</scope>
    <source>
        <strain evidence="3 4">AB-hyl4</strain>
    </source>
</reference>
<keyword evidence="4" id="KW-1185">Reference proteome</keyword>
<dbReference type="Pfam" id="PF04422">
    <property type="entry name" value="FrhB_FdhB_N"/>
    <property type="match status" value="1"/>
</dbReference>
<dbReference type="InterPro" id="IPR007516">
    <property type="entry name" value="Co_F420_Hydgase/DH_bsu_N"/>
</dbReference>
<dbReference type="Proteomes" id="UP001575105">
    <property type="component" value="Unassembled WGS sequence"/>
</dbReference>
<dbReference type="PANTHER" id="PTHR31332:SF0">
    <property type="entry name" value="7-HYDROXYMETHYL CHLOROPHYLL A REDUCTASE, CHLOROPLASTIC"/>
    <property type="match status" value="1"/>
</dbReference>
<proteinExistence type="predicted"/>
<dbReference type="RefSeq" id="WP_425345133.1">
    <property type="nucleotide sequence ID" value="NZ_JBGUBD010000004.1"/>
</dbReference>
<dbReference type="EMBL" id="JBGUBD010000004">
    <property type="protein sequence ID" value="MFA9478209.1"/>
    <property type="molecule type" value="Genomic_DNA"/>
</dbReference>
<protein>
    <submittedName>
        <fullName evidence="3">Coenzyme F420 hydrogenase/dehydrogenase, beta subunit C-terminal domain</fullName>
    </submittedName>
</protein>
<evidence type="ECO:0000313" key="3">
    <source>
        <dbReference type="EMBL" id="MFA9478209.1"/>
    </source>
</evidence>
<dbReference type="InterPro" id="IPR007525">
    <property type="entry name" value="FrhB_FdhB_C"/>
</dbReference>
<name>A0ABV4U6T4_9BACT</name>
<comment type="caution">
    <text evidence="3">The sequence shown here is derived from an EMBL/GenBank/DDBJ whole genome shotgun (WGS) entry which is preliminary data.</text>
</comment>
<dbReference type="PANTHER" id="PTHR31332">
    <property type="entry name" value="7-HYDROXYMETHYL CHLOROPHYLL A REDUCTASE, CHLOROPLASTIC"/>
    <property type="match status" value="1"/>
</dbReference>
<evidence type="ECO:0000259" key="1">
    <source>
        <dbReference type="Pfam" id="PF04422"/>
    </source>
</evidence>
<gene>
    <name evidence="3" type="ORF">ACERK3_07855</name>
</gene>
<accession>A0ABV4U6T4</accession>
<evidence type="ECO:0000313" key="4">
    <source>
        <dbReference type="Proteomes" id="UP001575105"/>
    </source>
</evidence>
<feature type="domain" description="Coenzyme F420 hydrogenase/dehydrogenase beta subunit N-terminal" evidence="1">
    <location>
        <begin position="93"/>
        <end position="166"/>
    </location>
</feature>